<dbReference type="PROSITE" id="PS51186">
    <property type="entry name" value="GNAT"/>
    <property type="match status" value="1"/>
</dbReference>
<comment type="similarity">
    <text evidence="1">Belongs to the protein-tyrosine phosphatase family. Non-receptor class dual specificity subfamily.</text>
</comment>
<reference evidence="8" key="1">
    <citation type="submission" date="2021-02" db="EMBL/GenBank/DDBJ databases">
        <authorList>
            <person name="Dougan E. K."/>
            <person name="Rhodes N."/>
            <person name="Thang M."/>
            <person name="Chan C."/>
        </authorList>
    </citation>
    <scope>NUCLEOTIDE SEQUENCE</scope>
</reference>
<dbReference type="InterPro" id="IPR000340">
    <property type="entry name" value="Dual-sp_phosphatase_cat-dom"/>
</dbReference>
<dbReference type="CDD" id="cd04301">
    <property type="entry name" value="NAT_SF"/>
    <property type="match status" value="1"/>
</dbReference>
<dbReference type="SMART" id="SM00195">
    <property type="entry name" value="DSPc"/>
    <property type="match status" value="1"/>
</dbReference>
<dbReference type="PANTHER" id="PTHR10159">
    <property type="entry name" value="DUAL SPECIFICITY PROTEIN PHOSPHATASE"/>
    <property type="match status" value="1"/>
</dbReference>
<evidence type="ECO:0000256" key="2">
    <source>
        <dbReference type="ARBA" id="ARBA00013064"/>
    </source>
</evidence>
<dbReference type="EMBL" id="CAJNNV010030737">
    <property type="protein sequence ID" value="CAE8633362.1"/>
    <property type="molecule type" value="Genomic_DNA"/>
</dbReference>
<dbReference type="PROSITE" id="PS50054">
    <property type="entry name" value="TYR_PHOSPHATASE_DUAL"/>
    <property type="match status" value="1"/>
</dbReference>
<feature type="domain" description="Tyrosine-protein phosphatase" evidence="5">
    <location>
        <begin position="32"/>
        <end position="176"/>
    </location>
</feature>
<dbReference type="PROSITE" id="PS00383">
    <property type="entry name" value="TYR_PHOSPHATASE_1"/>
    <property type="match status" value="1"/>
</dbReference>
<dbReference type="OrthoDB" id="10252009at2759"/>
<dbReference type="InterPro" id="IPR000387">
    <property type="entry name" value="Tyr_Pase_dom"/>
</dbReference>
<dbReference type="Pfam" id="PF00782">
    <property type="entry name" value="DSPc"/>
    <property type="match status" value="1"/>
</dbReference>
<dbReference type="Gene3D" id="3.80.10.10">
    <property type="entry name" value="Ribonuclease Inhibitor"/>
    <property type="match status" value="1"/>
</dbReference>
<evidence type="ECO:0000313" key="8">
    <source>
        <dbReference type="EMBL" id="CAE8633362.1"/>
    </source>
</evidence>
<dbReference type="EC" id="3.1.3.48" evidence="2"/>
<dbReference type="InterPro" id="IPR016181">
    <property type="entry name" value="Acyl_CoA_acyltransferase"/>
</dbReference>
<evidence type="ECO:0000259" key="7">
    <source>
        <dbReference type="PROSITE" id="PS51186"/>
    </source>
</evidence>
<evidence type="ECO:0000259" key="5">
    <source>
        <dbReference type="PROSITE" id="PS50054"/>
    </source>
</evidence>
<proteinExistence type="inferred from homology"/>
<dbReference type="GO" id="GO:0016747">
    <property type="term" value="F:acyltransferase activity, transferring groups other than amino-acyl groups"/>
    <property type="evidence" value="ECO:0007669"/>
    <property type="project" value="InterPro"/>
</dbReference>
<dbReference type="InterPro" id="IPR016130">
    <property type="entry name" value="Tyr_Pase_AS"/>
</dbReference>
<evidence type="ECO:0000256" key="3">
    <source>
        <dbReference type="ARBA" id="ARBA00022801"/>
    </source>
</evidence>
<evidence type="ECO:0000313" key="9">
    <source>
        <dbReference type="Proteomes" id="UP000654075"/>
    </source>
</evidence>
<dbReference type="SUPFAM" id="SSF52047">
    <property type="entry name" value="RNI-like"/>
    <property type="match status" value="1"/>
</dbReference>
<dbReference type="Pfam" id="PF00583">
    <property type="entry name" value="Acetyltransf_1"/>
    <property type="match status" value="1"/>
</dbReference>
<dbReference type="PANTHER" id="PTHR10159:SF530">
    <property type="entry name" value="DUAL SPECIFICITY PROTEIN PHOSPHATASE DDB_G0271350-RELATED"/>
    <property type="match status" value="1"/>
</dbReference>
<keyword evidence="9" id="KW-1185">Reference proteome</keyword>
<dbReference type="InterPro" id="IPR000182">
    <property type="entry name" value="GNAT_dom"/>
</dbReference>
<organism evidence="8 9">
    <name type="scientific">Polarella glacialis</name>
    <name type="common">Dinoflagellate</name>
    <dbReference type="NCBI Taxonomy" id="89957"/>
    <lineage>
        <taxon>Eukaryota</taxon>
        <taxon>Sar</taxon>
        <taxon>Alveolata</taxon>
        <taxon>Dinophyceae</taxon>
        <taxon>Suessiales</taxon>
        <taxon>Suessiaceae</taxon>
        <taxon>Polarella</taxon>
    </lineage>
</organism>
<protein>
    <recommendedName>
        <fullName evidence="2">protein-tyrosine-phosphatase</fullName>
        <ecNumber evidence="2">3.1.3.48</ecNumber>
    </recommendedName>
</protein>
<dbReference type="InterPro" id="IPR020422">
    <property type="entry name" value="TYR_PHOSPHATASE_DUAL_dom"/>
</dbReference>
<gene>
    <name evidence="8" type="ORF">PGLA1383_LOCUS49259</name>
</gene>
<feature type="domain" description="N-acetyltransferase" evidence="7">
    <location>
        <begin position="230"/>
        <end position="378"/>
    </location>
</feature>
<dbReference type="GO" id="GO:0043409">
    <property type="term" value="P:negative regulation of MAPK cascade"/>
    <property type="evidence" value="ECO:0007669"/>
    <property type="project" value="TreeGrafter"/>
</dbReference>
<dbReference type="InterPro" id="IPR032675">
    <property type="entry name" value="LRR_dom_sf"/>
</dbReference>
<name>A0A813H5Z8_POLGL</name>
<dbReference type="CDD" id="cd14498">
    <property type="entry name" value="DSP"/>
    <property type="match status" value="1"/>
</dbReference>
<feature type="domain" description="Tyrosine specific protein phosphatases" evidence="6">
    <location>
        <begin position="101"/>
        <end position="155"/>
    </location>
</feature>
<keyword evidence="4" id="KW-0904">Protein phosphatase</keyword>
<evidence type="ECO:0000259" key="6">
    <source>
        <dbReference type="PROSITE" id="PS50056"/>
    </source>
</evidence>
<dbReference type="SUPFAM" id="SSF52799">
    <property type="entry name" value="(Phosphotyrosine protein) phosphatases II"/>
    <property type="match status" value="1"/>
</dbReference>
<dbReference type="InterPro" id="IPR029021">
    <property type="entry name" value="Prot-tyrosine_phosphatase-like"/>
</dbReference>
<sequence length="834" mass="90442">MVASEAGYPPSEVLKPVKRRCTQLWIGKERIQCLQTHGLEDVAIGCLKAAQLAYGLFSADVTHVVNASGQNYPRHPSISYLDLPVEDSEEADISQHFDACSAFIDAARAEKVAGGIVLVHCQAGRSRSATLVAAWLIGQGWSCDDALAAVRLARPIAEPNSGFLQQLQVYRPISSSGLGSSCVPAQVVAVVAATQQVPATAWFVLDLTASTPLAAVVPELHEQWSWEGDESILPLKWACAVEECCGWTEALSGPLPEIWEDPSFDREGIFFLTYRSAVLGTAVSLSAGPGGCHGVVRFWGVAPGERRKGLGRCLLRLALARHRQLGKTRVYVPAGVNGSAEAAELLSQEGFQPSPTGPEDEDLGLCPRAEVLREMDLSQNRRLSDGTLARFLTTSLLGRSEIAPCIGPLKVLRLSNCSELGEHALEALSRIFSQSRAFEVLEEIDLSGVVVPSRSWQPLVQGLGSSSTLRHLGLAGTGCGSHSQRDCTSVASLLVGLRSLEVLDISGNHFSFLGCQAVSKNLGFATSALQELDLSHNTGFPARHQQMEESADADDHKHMEGKKPRFNPIMFVLEGLCSARLRRVTLASCQLSYGEDVILEDALQTSGITQLNVEDNPHGEQGLRCLVRILARGRKDRRVAAGFEDLRLGEIRRSGENLGCVSYSYADPTAAYSLKLDHPQHRSVLRLLLKRAEEVCGGGGKEFGCFQEETLDGKPASVQALCQKQRNSGGDTWLVPTSGTLNLTFKLALACNPKDGVDAAIRSHSRRMRIPVSLKSFSRLWQVYTSLPSRTSQELFLRAVSWDLSFKLPQVKILAGHSRELYAEAVTRLLGAIE</sequence>
<dbReference type="Proteomes" id="UP000654075">
    <property type="component" value="Unassembled WGS sequence"/>
</dbReference>
<dbReference type="GO" id="GO:0004725">
    <property type="term" value="F:protein tyrosine phosphatase activity"/>
    <property type="evidence" value="ECO:0007669"/>
    <property type="project" value="UniProtKB-EC"/>
</dbReference>
<keyword evidence="3" id="KW-0378">Hydrolase</keyword>
<comment type="caution">
    <text evidence="8">The sequence shown here is derived from an EMBL/GenBank/DDBJ whole genome shotgun (WGS) entry which is preliminary data.</text>
</comment>
<dbReference type="GO" id="GO:0005737">
    <property type="term" value="C:cytoplasm"/>
    <property type="evidence" value="ECO:0007669"/>
    <property type="project" value="TreeGrafter"/>
</dbReference>
<accession>A0A813H5Z8</accession>
<dbReference type="Gene3D" id="3.40.630.30">
    <property type="match status" value="1"/>
</dbReference>
<feature type="non-terminal residue" evidence="8">
    <location>
        <position position="834"/>
    </location>
</feature>
<evidence type="ECO:0000256" key="4">
    <source>
        <dbReference type="ARBA" id="ARBA00022912"/>
    </source>
</evidence>
<evidence type="ECO:0000256" key="1">
    <source>
        <dbReference type="ARBA" id="ARBA00008601"/>
    </source>
</evidence>
<dbReference type="SUPFAM" id="SSF55729">
    <property type="entry name" value="Acyl-CoA N-acyltransferases (Nat)"/>
    <property type="match status" value="1"/>
</dbReference>
<dbReference type="Gene3D" id="3.90.190.10">
    <property type="entry name" value="Protein tyrosine phosphatase superfamily"/>
    <property type="match status" value="1"/>
</dbReference>
<dbReference type="PROSITE" id="PS50056">
    <property type="entry name" value="TYR_PHOSPHATASE_2"/>
    <property type="match status" value="1"/>
</dbReference>
<dbReference type="AlphaFoldDB" id="A0A813H5Z8"/>